<dbReference type="SUPFAM" id="SSF54826">
    <property type="entry name" value="Enolase N-terminal domain-like"/>
    <property type="match status" value="1"/>
</dbReference>
<accession>A0A3B0VRM7</accession>
<dbReference type="AlphaFoldDB" id="A0A3B0VRM7"/>
<protein>
    <recommendedName>
        <fullName evidence="2">Mandelate racemase/muconate lactonizing enzyme N-terminal domain-containing protein</fullName>
    </recommendedName>
</protein>
<evidence type="ECO:0008006" key="2">
    <source>
        <dbReference type="Google" id="ProtNLM"/>
    </source>
</evidence>
<name>A0A3B0VRM7_9ZZZZ</name>
<reference evidence="1" key="1">
    <citation type="submission" date="2018-06" db="EMBL/GenBank/DDBJ databases">
        <authorList>
            <person name="Zhirakovskaya E."/>
        </authorList>
    </citation>
    <scope>NUCLEOTIDE SEQUENCE</scope>
</reference>
<gene>
    <name evidence="1" type="ORF">MNBD_DELTA04-797</name>
</gene>
<dbReference type="InterPro" id="IPR029017">
    <property type="entry name" value="Enolase-like_N"/>
</dbReference>
<proteinExistence type="predicted"/>
<feature type="non-terminal residue" evidence="1">
    <location>
        <position position="116"/>
    </location>
</feature>
<dbReference type="Gene3D" id="3.30.390.10">
    <property type="entry name" value="Enolase-like, N-terminal domain"/>
    <property type="match status" value="1"/>
</dbReference>
<dbReference type="EMBL" id="UOEY01000077">
    <property type="protein sequence ID" value="VAW39529.1"/>
    <property type="molecule type" value="Genomic_DNA"/>
</dbReference>
<sequence length="116" mass="13125">MSKQAVHIEVMPLRVPLKLTFRHAGASRNEGKSIWIRAKRNGVEGFGEGCPRDYVAGDGLGSSIRWIQKTFPNGEVRFDTFDDVQDWTEQNSTVIDSYPSAWCAMEMALLDLFSRE</sequence>
<evidence type="ECO:0000313" key="1">
    <source>
        <dbReference type="EMBL" id="VAW39529.1"/>
    </source>
</evidence>
<organism evidence="1">
    <name type="scientific">hydrothermal vent metagenome</name>
    <dbReference type="NCBI Taxonomy" id="652676"/>
    <lineage>
        <taxon>unclassified sequences</taxon>
        <taxon>metagenomes</taxon>
        <taxon>ecological metagenomes</taxon>
    </lineage>
</organism>